<evidence type="ECO:0000313" key="1">
    <source>
        <dbReference type="EMBL" id="KAK4874369.1"/>
    </source>
</evidence>
<gene>
    <name evidence="1" type="ORF">RN001_013729</name>
</gene>
<sequence length="111" mass="12379">MNEDTYLELLALVSPLIKKSDTQMRSAITPHKKLTTTLRFLATGRSYEDLKFTTIISLLALGCIRPETCLSLYAVLKTDYLKLYLNIYSYIFHTEGWGRDSGGGLGAHACG</sequence>
<accession>A0AAN7PR00</accession>
<name>A0AAN7PR00_9COLE</name>
<organism evidence="1 2">
    <name type="scientific">Aquatica leii</name>
    <dbReference type="NCBI Taxonomy" id="1421715"/>
    <lineage>
        <taxon>Eukaryota</taxon>
        <taxon>Metazoa</taxon>
        <taxon>Ecdysozoa</taxon>
        <taxon>Arthropoda</taxon>
        <taxon>Hexapoda</taxon>
        <taxon>Insecta</taxon>
        <taxon>Pterygota</taxon>
        <taxon>Neoptera</taxon>
        <taxon>Endopterygota</taxon>
        <taxon>Coleoptera</taxon>
        <taxon>Polyphaga</taxon>
        <taxon>Elateriformia</taxon>
        <taxon>Elateroidea</taxon>
        <taxon>Lampyridae</taxon>
        <taxon>Luciolinae</taxon>
        <taxon>Aquatica</taxon>
    </lineage>
</organism>
<keyword evidence="2" id="KW-1185">Reference proteome</keyword>
<evidence type="ECO:0000313" key="2">
    <source>
        <dbReference type="Proteomes" id="UP001353858"/>
    </source>
</evidence>
<reference evidence="2" key="1">
    <citation type="submission" date="2023-01" db="EMBL/GenBank/DDBJ databases">
        <title>Key to firefly adult light organ development and bioluminescence: homeobox transcription factors regulate luciferase expression and transportation to peroxisome.</title>
        <authorList>
            <person name="Fu X."/>
        </authorList>
    </citation>
    <scope>NUCLEOTIDE SEQUENCE [LARGE SCALE GENOMIC DNA]</scope>
</reference>
<dbReference type="Proteomes" id="UP001353858">
    <property type="component" value="Unassembled WGS sequence"/>
</dbReference>
<dbReference type="AlphaFoldDB" id="A0AAN7PR00"/>
<proteinExistence type="predicted"/>
<comment type="caution">
    <text evidence="1">The sequence shown here is derived from an EMBL/GenBank/DDBJ whole genome shotgun (WGS) entry which is preliminary data.</text>
</comment>
<protein>
    <submittedName>
        <fullName evidence="1">Uncharacterized protein</fullName>
    </submittedName>
</protein>
<dbReference type="EMBL" id="JARPUR010000006">
    <property type="protein sequence ID" value="KAK4874369.1"/>
    <property type="molecule type" value="Genomic_DNA"/>
</dbReference>